<keyword evidence="4 6" id="KW-0472">Membrane</keyword>
<name>G0VJW6_NAUCA</name>
<dbReference type="KEGG" id="ncs:NCAS_0I01300"/>
<feature type="transmembrane region" description="Helical" evidence="6">
    <location>
        <begin position="233"/>
        <end position="255"/>
    </location>
</feature>
<accession>G0VJW6</accession>
<evidence type="ECO:0000256" key="2">
    <source>
        <dbReference type="ARBA" id="ARBA00022692"/>
    </source>
</evidence>
<comment type="subcellular location">
    <subcellularLocation>
        <location evidence="1">Membrane</location>
        <topology evidence="1">Multi-pass membrane protein</topology>
    </subcellularLocation>
</comment>
<feature type="transmembrane region" description="Helical" evidence="6">
    <location>
        <begin position="267"/>
        <end position="287"/>
    </location>
</feature>
<reference evidence="8 9" key="1">
    <citation type="journal article" date="2011" name="Proc. Natl. Acad. Sci. U.S.A.">
        <title>Evolutionary erosion of yeast sex chromosomes by mating-type switching accidents.</title>
        <authorList>
            <person name="Gordon J.L."/>
            <person name="Armisen D."/>
            <person name="Proux-Wera E."/>
            <person name="Oheigeartaigh S.S."/>
            <person name="Byrne K.P."/>
            <person name="Wolfe K.H."/>
        </authorList>
    </citation>
    <scope>NUCLEOTIDE SEQUENCE [LARGE SCALE GENOMIC DNA]</scope>
    <source>
        <strain evidence="9">ATCC 76901 / BCRC 22586 / CBS 4309 / NBRC 1992 / NRRL Y-12630</strain>
    </source>
</reference>
<dbReference type="PANTHER" id="PTHR12308">
    <property type="entry name" value="ANOCTAMIN"/>
    <property type="match status" value="1"/>
</dbReference>
<feature type="compositionally biased region" description="Basic and acidic residues" evidence="5">
    <location>
        <begin position="621"/>
        <end position="636"/>
    </location>
</feature>
<evidence type="ECO:0000256" key="1">
    <source>
        <dbReference type="ARBA" id="ARBA00004141"/>
    </source>
</evidence>
<dbReference type="GO" id="GO:0033101">
    <property type="term" value="C:cellular bud membrane"/>
    <property type="evidence" value="ECO:0007669"/>
    <property type="project" value="EnsemblFungi"/>
</dbReference>
<dbReference type="GO" id="GO:0090158">
    <property type="term" value="P:endoplasmic reticulum membrane organization"/>
    <property type="evidence" value="ECO:0007669"/>
    <property type="project" value="EnsemblFungi"/>
</dbReference>
<dbReference type="OMA" id="MFSTIWP"/>
<feature type="transmembrane region" description="Helical" evidence="6">
    <location>
        <begin position="316"/>
        <end position="337"/>
    </location>
</feature>
<evidence type="ECO:0000313" key="9">
    <source>
        <dbReference type="Proteomes" id="UP000001640"/>
    </source>
</evidence>
<feature type="compositionally biased region" description="Low complexity" evidence="5">
    <location>
        <begin position="838"/>
        <end position="848"/>
    </location>
</feature>
<dbReference type="GO" id="GO:0060304">
    <property type="term" value="P:regulation of phosphatidylinositol dephosphorylation"/>
    <property type="evidence" value="ECO:0007669"/>
    <property type="project" value="EnsemblFungi"/>
</dbReference>
<dbReference type="GO" id="GO:0032541">
    <property type="term" value="C:cortical endoplasmic reticulum"/>
    <property type="evidence" value="ECO:0007669"/>
    <property type="project" value="EnsemblFungi"/>
</dbReference>
<protein>
    <recommendedName>
        <fullName evidence="7">Anoctamin transmembrane domain-containing protein</fullName>
    </recommendedName>
</protein>
<proteinExistence type="predicted"/>
<evidence type="ECO:0000256" key="5">
    <source>
        <dbReference type="SAM" id="MobiDB-lite"/>
    </source>
</evidence>
<keyword evidence="3 6" id="KW-1133">Transmembrane helix</keyword>
<evidence type="ECO:0000256" key="6">
    <source>
        <dbReference type="SAM" id="Phobius"/>
    </source>
</evidence>
<feature type="domain" description="Anoctamin transmembrane" evidence="7">
    <location>
        <begin position="136"/>
        <end position="583"/>
    </location>
</feature>
<dbReference type="GO" id="GO:0005254">
    <property type="term" value="F:chloride channel activity"/>
    <property type="evidence" value="ECO:0007669"/>
    <property type="project" value="TreeGrafter"/>
</dbReference>
<feature type="transmembrane region" description="Helical" evidence="6">
    <location>
        <begin position="506"/>
        <end position="526"/>
    </location>
</feature>
<dbReference type="AlphaFoldDB" id="G0VJW6"/>
<dbReference type="InParanoid" id="G0VJW6"/>
<dbReference type="RefSeq" id="XP_003678142.1">
    <property type="nucleotide sequence ID" value="XM_003678094.1"/>
</dbReference>
<dbReference type="EMBL" id="HE576760">
    <property type="protein sequence ID" value="CCC71798.1"/>
    <property type="molecule type" value="Genomic_DNA"/>
</dbReference>
<keyword evidence="2 6" id="KW-0812">Transmembrane</keyword>
<feature type="transmembrane region" description="Helical" evidence="6">
    <location>
        <begin position="441"/>
        <end position="466"/>
    </location>
</feature>
<feature type="region of interest" description="Disordered" evidence="5">
    <location>
        <begin position="613"/>
        <end position="662"/>
    </location>
</feature>
<dbReference type="HOGENOM" id="CLU_014462_0_0_1"/>
<evidence type="ECO:0000256" key="3">
    <source>
        <dbReference type="ARBA" id="ARBA00022989"/>
    </source>
</evidence>
<dbReference type="Pfam" id="PF04547">
    <property type="entry name" value="Anoctamin"/>
    <property type="match status" value="1"/>
</dbReference>
<dbReference type="eggNOG" id="KOG2513">
    <property type="taxonomic scope" value="Eukaryota"/>
</dbReference>
<reference key="2">
    <citation type="submission" date="2011-08" db="EMBL/GenBank/DDBJ databases">
        <title>Genome sequence of Naumovozyma castellii.</title>
        <authorList>
            <person name="Gordon J.L."/>
            <person name="Armisen D."/>
            <person name="Proux-Wera E."/>
            <person name="OhEigeartaigh S.S."/>
            <person name="Byrne K.P."/>
            <person name="Wolfe K.H."/>
        </authorList>
    </citation>
    <scope>NUCLEOTIDE SEQUENCE</scope>
    <source>
        <strain>Type strain:CBS 4309</strain>
    </source>
</reference>
<feature type="transmembrane region" description="Helical" evidence="6">
    <location>
        <begin position="145"/>
        <end position="163"/>
    </location>
</feature>
<feature type="compositionally biased region" description="Polar residues" evidence="5">
    <location>
        <begin position="722"/>
        <end position="753"/>
    </location>
</feature>
<dbReference type="GO" id="GO:0008289">
    <property type="term" value="F:lipid binding"/>
    <property type="evidence" value="ECO:0007669"/>
    <property type="project" value="EnsemblFungi"/>
</dbReference>
<feature type="region of interest" description="Disordered" evidence="5">
    <location>
        <begin position="722"/>
        <end position="870"/>
    </location>
</feature>
<evidence type="ECO:0000313" key="8">
    <source>
        <dbReference type="EMBL" id="CCC71798.1"/>
    </source>
</evidence>
<dbReference type="PANTHER" id="PTHR12308:SF73">
    <property type="entry name" value="ANOCTAMIN"/>
    <property type="match status" value="1"/>
</dbReference>
<feature type="compositionally biased region" description="Polar residues" evidence="5">
    <location>
        <begin position="777"/>
        <end position="787"/>
    </location>
</feature>
<dbReference type="InterPro" id="IPR049452">
    <property type="entry name" value="Anoctamin_TM"/>
</dbReference>
<evidence type="ECO:0000256" key="4">
    <source>
        <dbReference type="ARBA" id="ARBA00023136"/>
    </source>
</evidence>
<dbReference type="InterPro" id="IPR007632">
    <property type="entry name" value="Anoctamin"/>
</dbReference>
<gene>
    <name evidence="8" type="primary">NCAS0I01300</name>
    <name evidence="8" type="ordered locus">NCAS_0I01300</name>
</gene>
<evidence type="ECO:0000259" key="7">
    <source>
        <dbReference type="Pfam" id="PF04547"/>
    </source>
</evidence>
<sequence>MSLQQLDPNCVVSFEYSKKNEDLLVSALHKNGLPNLVRPGETSDIGYAFVRFEKSDDGNTGAHNKHYQRTSQTISNFHNLITDCNFIKEVTPFYDVETSKKLNELSAQLIFKDFFHLPKDYELLDFNNLTNNPRQSLYFAFFKNYMNWLGILSIVGATFRFFTYSQKFPWEFNSYYCFFLVSWSMLFVAQWIYKKQKYYNAKFNTFLYVSTNSHDLTSKTVDTPVSVMLKKCCFIPIILLFVTVLLLLQFGFFLIEIFITQLYSGPFVSILSLLPTVLNMVCVPLLMKVYNTFFVNKFVSWENGPNEETSKLEKNFIFTFLINYVPLLITLFIYLPFGYQLFPNWNQFSAVRAFKVNASRHQSQFFYFIVTNQLIIFAMDNILPTVLSLVKGKLAKNTKDNKTITMMRDTFKRDVPQWEKLLKGPLSGRQEFDLNANYQKIILQFGFISMFSVVWPLAPLFCYLINTITFKADLWKVLNIYKPSNIALNLFSPHTHHHMHANLKNFFWNKILIIMIGISGTIAMTLTFMYRSCYLPGVGVVTTVSSTWYLNSPLSHHWTTILLVSMVFEHVVLLSFHLVRKIIIASEESTNGCFVPTRVETLSSSDITPITTTKSTELLGDEEKTTNIPTAEKKNNTELVSKSQDKDSKPHATTTTTTTNNLSVVAPGTTGKLRDLSKSSIITGITMEADENSVAGATLPQIIPTSKNYHLRFDEEGNPLTCESHTNIPITEVPTSTTPLPKISITDSKTQEPSAKETKSMPCLTVEQPPPQPPQPSSKNVTPSVKSVKTAKTEHSHRASSSIVSSSHLRHHTTSTTTSKTRPRSTIARDTPKERSASAEGSSKSMSAVTGGKVEKREKKGLFHKLKKKL</sequence>
<dbReference type="GO" id="GO:0072659">
    <property type="term" value="P:protein localization to plasma membrane"/>
    <property type="evidence" value="ECO:0007669"/>
    <property type="project" value="EnsemblFungi"/>
</dbReference>
<dbReference type="GeneID" id="96905487"/>
<feature type="compositionally biased region" description="Low complexity" evidence="5">
    <location>
        <begin position="814"/>
        <end position="826"/>
    </location>
</feature>
<organism evidence="8 9">
    <name type="scientific">Naumovozyma castellii</name>
    <name type="common">Yeast</name>
    <name type="synonym">Saccharomyces castellii</name>
    <dbReference type="NCBI Taxonomy" id="27288"/>
    <lineage>
        <taxon>Eukaryota</taxon>
        <taxon>Fungi</taxon>
        <taxon>Dikarya</taxon>
        <taxon>Ascomycota</taxon>
        <taxon>Saccharomycotina</taxon>
        <taxon>Saccharomycetes</taxon>
        <taxon>Saccharomycetales</taxon>
        <taxon>Saccharomycetaceae</taxon>
        <taxon>Naumovozyma</taxon>
    </lineage>
</organism>
<feature type="transmembrane region" description="Helical" evidence="6">
    <location>
        <begin position="557"/>
        <end position="579"/>
    </location>
</feature>
<dbReference type="Proteomes" id="UP000001640">
    <property type="component" value="Chromosome 9"/>
</dbReference>
<feature type="transmembrane region" description="Helical" evidence="6">
    <location>
        <begin position="175"/>
        <end position="193"/>
    </location>
</feature>
<dbReference type="OrthoDB" id="296386at2759"/>
<keyword evidence="9" id="KW-1185">Reference proteome</keyword>